<feature type="transmembrane region" description="Helical" evidence="1">
    <location>
        <begin position="372"/>
        <end position="394"/>
    </location>
</feature>
<dbReference type="Proteomes" id="UP000728032">
    <property type="component" value="Unassembled WGS sequence"/>
</dbReference>
<keyword evidence="4" id="KW-1185">Reference proteome</keyword>
<feature type="transmembrane region" description="Helical" evidence="1">
    <location>
        <begin position="55"/>
        <end position="74"/>
    </location>
</feature>
<feature type="domain" description="DUF7789" evidence="2">
    <location>
        <begin position="327"/>
        <end position="451"/>
    </location>
</feature>
<keyword evidence="1" id="KW-0472">Membrane</keyword>
<name>A0A7R9QLK4_9ACAR</name>
<evidence type="ECO:0000259" key="2">
    <source>
        <dbReference type="Pfam" id="PF25044"/>
    </source>
</evidence>
<reference evidence="3" key="1">
    <citation type="submission" date="2020-11" db="EMBL/GenBank/DDBJ databases">
        <authorList>
            <person name="Tran Van P."/>
        </authorList>
    </citation>
    <scope>NUCLEOTIDE SEQUENCE</scope>
</reference>
<evidence type="ECO:0000313" key="3">
    <source>
        <dbReference type="EMBL" id="CAD7649331.1"/>
    </source>
</evidence>
<dbReference type="AlphaFoldDB" id="A0A7R9QLK4"/>
<protein>
    <recommendedName>
        <fullName evidence="2">DUF7789 domain-containing protein</fullName>
    </recommendedName>
</protein>
<feature type="transmembrane region" description="Helical" evidence="1">
    <location>
        <begin position="431"/>
        <end position="451"/>
    </location>
</feature>
<feature type="domain" description="DUF7789" evidence="2">
    <location>
        <begin position="179"/>
        <end position="249"/>
    </location>
</feature>
<evidence type="ECO:0000256" key="1">
    <source>
        <dbReference type="SAM" id="Phobius"/>
    </source>
</evidence>
<dbReference type="EMBL" id="CAJPVJ010003576">
    <property type="protein sequence ID" value="CAG2167734.1"/>
    <property type="molecule type" value="Genomic_DNA"/>
</dbReference>
<feature type="non-terminal residue" evidence="3">
    <location>
        <position position="1"/>
    </location>
</feature>
<keyword evidence="1" id="KW-1133">Transmembrane helix</keyword>
<feature type="transmembrane region" description="Helical" evidence="1">
    <location>
        <begin position="260"/>
        <end position="285"/>
    </location>
</feature>
<feature type="transmembrane region" description="Helical" evidence="1">
    <location>
        <begin position="147"/>
        <end position="169"/>
    </location>
</feature>
<feature type="transmembrane region" description="Helical" evidence="1">
    <location>
        <begin position="341"/>
        <end position="360"/>
    </location>
</feature>
<dbReference type="Pfam" id="PF25044">
    <property type="entry name" value="DUF7789"/>
    <property type="match status" value="3"/>
</dbReference>
<dbReference type="OrthoDB" id="2448307at2759"/>
<gene>
    <name evidence="3" type="ORF">ONB1V03_LOCUS7231</name>
</gene>
<feature type="transmembrane region" description="Helical" evidence="1">
    <location>
        <begin position="86"/>
        <end position="104"/>
    </location>
</feature>
<evidence type="ECO:0000313" key="4">
    <source>
        <dbReference type="Proteomes" id="UP000728032"/>
    </source>
</evidence>
<feature type="domain" description="DUF7789" evidence="2">
    <location>
        <begin position="42"/>
        <end position="163"/>
    </location>
</feature>
<sequence>MAERDQSSVVTTTTAVADDRPVYTIADLGLRPRPHTQQTIIGPTRAVTSLSGYEWMYLIVSMVTLILLMGITIDRLVALPSADPDFTFAFLLFWTTCFCFVYVIQGVFRERAFELIAFVATILIVWVYVIFNYTANQSHSAIKIARLAITCAFAPILILTGIMFSLRYFRSKNLIFRTVGANGAMQRICEILFLAQSLLKFDVQLAGSSLILWLRKGFRHWDETDRVVVSIGSIATITWISLGLLGYSMGVDDEVLELSVYLSGIIALIVRITTIVVMIFVMFNFDKGLKHKDMQLNGDNEVANDGRQFTLADLGLRPEPLVKHTPIGPIRTLYSLTGREWVYLMVSLVTVVSLVVISIERLVALPKSSQDFTFALLLLWTACFSSVYVIQGVVRERVLDLFAFMATIVILWLYVIVNYCATHSPQTLKKVRLGITCVFAPLLILGGIVLMRRYWRSKALIYRTVGAQITMQ</sequence>
<proteinExistence type="predicted"/>
<feature type="transmembrane region" description="Helical" evidence="1">
    <location>
        <begin position="226"/>
        <end position="248"/>
    </location>
</feature>
<dbReference type="EMBL" id="OC918401">
    <property type="protein sequence ID" value="CAD7649331.1"/>
    <property type="molecule type" value="Genomic_DNA"/>
</dbReference>
<dbReference type="PANTHER" id="PTHR39299">
    <property type="entry name" value="TRANSMEMBRANE PROTEIN"/>
    <property type="match status" value="1"/>
</dbReference>
<dbReference type="PANTHER" id="PTHR39299:SF1">
    <property type="entry name" value="TRANSMEMBRANE PROTEIN"/>
    <property type="match status" value="1"/>
</dbReference>
<keyword evidence="1" id="KW-0812">Transmembrane</keyword>
<feature type="transmembrane region" description="Helical" evidence="1">
    <location>
        <begin position="401"/>
        <end position="419"/>
    </location>
</feature>
<feature type="transmembrane region" description="Helical" evidence="1">
    <location>
        <begin position="116"/>
        <end position="135"/>
    </location>
</feature>
<organism evidence="3">
    <name type="scientific">Oppiella nova</name>
    <dbReference type="NCBI Taxonomy" id="334625"/>
    <lineage>
        <taxon>Eukaryota</taxon>
        <taxon>Metazoa</taxon>
        <taxon>Ecdysozoa</taxon>
        <taxon>Arthropoda</taxon>
        <taxon>Chelicerata</taxon>
        <taxon>Arachnida</taxon>
        <taxon>Acari</taxon>
        <taxon>Acariformes</taxon>
        <taxon>Sarcoptiformes</taxon>
        <taxon>Oribatida</taxon>
        <taxon>Brachypylina</taxon>
        <taxon>Oppioidea</taxon>
        <taxon>Oppiidae</taxon>
        <taxon>Oppiella</taxon>
    </lineage>
</organism>
<accession>A0A7R9QLK4</accession>
<dbReference type="InterPro" id="IPR056691">
    <property type="entry name" value="DUF7789"/>
</dbReference>